<sequence>MKKTNLLLLIFLITLVGGYAYFERKSELSKNPSRNIEKESNQNSSNLLHKKLLDEEEYRFYYEQTSDSSHAKRLYRAEMHITNMMRLKELYESTENVGLADSSYTKNGKKYIRFIFGLKSDPNHKYAYDITKDDRRTYVYEVDPNIEFKEKIPVESNLPKMNTETELNVANTDTDYNTERWRKKAFNMALRYLQKVIPNSEPECKVTSQGIYQPKLVSYYGRGVFKVIAPTSFDCDNDYINRKVFFITMVHYPEGWDATVTGQKFLD</sequence>
<gene>
    <name evidence="1" type="ORF">DDV96_11105</name>
</gene>
<protein>
    <submittedName>
        <fullName evidence="1">Uncharacterized protein</fullName>
    </submittedName>
</protein>
<comment type="caution">
    <text evidence="1">The sequence shown here is derived from an EMBL/GenBank/DDBJ whole genome shotgun (WGS) entry which is preliminary data.</text>
</comment>
<dbReference type="AlphaFoldDB" id="A0A2U0HZT0"/>
<dbReference type="RefSeq" id="WP_116694828.1">
    <property type="nucleotide sequence ID" value="NZ_QEHR01000006.1"/>
</dbReference>
<organism evidence="1 2">
    <name type="scientific">Marixanthomonas spongiae</name>
    <dbReference type="NCBI Taxonomy" id="2174845"/>
    <lineage>
        <taxon>Bacteria</taxon>
        <taxon>Pseudomonadati</taxon>
        <taxon>Bacteroidota</taxon>
        <taxon>Flavobacteriia</taxon>
        <taxon>Flavobacteriales</taxon>
        <taxon>Flavobacteriaceae</taxon>
        <taxon>Marixanthomonas</taxon>
    </lineage>
</organism>
<dbReference type="EMBL" id="QEHR01000006">
    <property type="protein sequence ID" value="PVW14338.1"/>
    <property type="molecule type" value="Genomic_DNA"/>
</dbReference>
<evidence type="ECO:0000313" key="2">
    <source>
        <dbReference type="Proteomes" id="UP000245962"/>
    </source>
</evidence>
<dbReference type="Proteomes" id="UP000245962">
    <property type="component" value="Unassembled WGS sequence"/>
</dbReference>
<reference evidence="1 2" key="1">
    <citation type="submission" date="2018-04" db="EMBL/GenBank/DDBJ databases">
        <title>Marixanthomonas spongiae HN-E44 sp. nov., isolated from a marine sponge.</title>
        <authorList>
            <person name="Luo L."/>
            <person name="Zhuang L."/>
        </authorList>
    </citation>
    <scope>NUCLEOTIDE SEQUENCE [LARGE SCALE GENOMIC DNA]</scope>
    <source>
        <strain evidence="1 2">HN-E44</strain>
    </source>
</reference>
<evidence type="ECO:0000313" key="1">
    <source>
        <dbReference type="EMBL" id="PVW14338.1"/>
    </source>
</evidence>
<name>A0A2U0HZT0_9FLAO</name>
<dbReference type="OrthoDB" id="1453866at2"/>
<accession>A0A2U0HZT0</accession>
<proteinExistence type="predicted"/>
<keyword evidence="2" id="KW-1185">Reference proteome</keyword>